<evidence type="ECO:0000313" key="3">
    <source>
        <dbReference type="Proteomes" id="UP000017746"/>
    </source>
</evidence>
<gene>
    <name evidence="2" type="ORF">AFR_14145</name>
</gene>
<accession>U5VZP0</accession>
<reference evidence="2 3" key="1">
    <citation type="journal article" date="2014" name="J. Biotechnol.">
        <title>Complete genome sequence of the actinobacterium Actinoplanes friuliensis HAG 010964, producer of the lipopeptide antibiotic friulimycin.</title>
        <authorList>
            <person name="Ruckert C."/>
            <person name="Szczepanowski R."/>
            <person name="Albersmeier A."/>
            <person name="Goesmann A."/>
            <person name="Fischer N."/>
            <person name="Steinkamper A."/>
            <person name="Puhler A."/>
            <person name="Biener R."/>
            <person name="Schwartz D."/>
            <person name="Kalinowski J."/>
        </authorList>
    </citation>
    <scope>NUCLEOTIDE SEQUENCE [LARGE SCALE GENOMIC DNA]</scope>
    <source>
        <strain evidence="2 3">DSM 7358</strain>
    </source>
</reference>
<dbReference type="KEGG" id="afs:AFR_14145"/>
<evidence type="ECO:0000313" key="2">
    <source>
        <dbReference type="EMBL" id="AGZ41111.1"/>
    </source>
</evidence>
<feature type="transmembrane region" description="Helical" evidence="1">
    <location>
        <begin position="81"/>
        <end position="99"/>
    </location>
</feature>
<organism evidence="2 3">
    <name type="scientific">Actinoplanes friuliensis DSM 7358</name>
    <dbReference type="NCBI Taxonomy" id="1246995"/>
    <lineage>
        <taxon>Bacteria</taxon>
        <taxon>Bacillati</taxon>
        <taxon>Actinomycetota</taxon>
        <taxon>Actinomycetes</taxon>
        <taxon>Micromonosporales</taxon>
        <taxon>Micromonosporaceae</taxon>
        <taxon>Actinoplanes</taxon>
    </lineage>
</organism>
<keyword evidence="1" id="KW-0812">Transmembrane</keyword>
<dbReference type="RefSeq" id="WP_023361170.1">
    <property type="nucleotide sequence ID" value="NC_022657.1"/>
</dbReference>
<dbReference type="EMBL" id="CP006272">
    <property type="protein sequence ID" value="AGZ41111.1"/>
    <property type="molecule type" value="Genomic_DNA"/>
</dbReference>
<keyword evidence="1" id="KW-1133">Transmembrane helix</keyword>
<keyword evidence="1" id="KW-0472">Membrane</keyword>
<proteinExistence type="predicted"/>
<sequence length="104" mass="11105">MRDPAVELRRVVGKFALLLAFVYVLALVAGVTALFKGTSMAVLGLVILLLPAAAFGVSVRDAVRLHRTSDPARMKVLWPRCALWAGVGSGLLIVAVVVVDRVRP</sequence>
<evidence type="ECO:0000256" key="1">
    <source>
        <dbReference type="SAM" id="Phobius"/>
    </source>
</evidence>
<name>U5VZP0_9ACTN</name>
<dbReference type="PATRIC" id="fig|1246995.3.peg.2870"/>
<dbReference type="OrthoDB" id="3298772at2"/>
<evidence type="ECO:0008006" key="4">
    <source>
        <dbReference type="Google" id="ProtNLM"/>
    </source>
</evidence>
<dbReference type="AlphaFoldDB" id="U5VZP0"/>
<protein>
    <recommendedName>
        <fullName evidence="4">Transmembrane protein</fullName>
    </recommendedName>
</protein>
<dbReference type="HOGENOM" id="CLU_2244148_0_0_11"/>
<keyword evidence="3" id="KW-1185">Reference proteome</keyword>
<feature type="transmembrane region" description="Helical" evidence="1">
    <location>
        <begin position="12"/>
        <end position="35"/>
    </location>
</feature>
<feature type="transmembrane region" description="Helical" evidence="1">
    <location>
        <begin position="41"/>
        <end position="60"/>
    </location>
</feature>
<dbReference type="Proteomes" id="UP000017746">
    <property type="component" value="Chromosome"/>
</dbReference>